<evidence type="ECO:0000256" key="6">
    <source>
        <dbReference type="ARBA" id="ARBA00023163"/>
    </source>
</evidence>
<evidence type="ECO:0000256" key="4">
    <source>
        <dbReference type="ARBA" id="ARBA00023015"/>
    </source>
</evidence>
<dbReference type="PANTHER" id="PTHR31845">
    <property type="entry name" value="FINGER DOMAIN PROTEIN, PUTATIVE-RELATED"/>
    <property type="match status" value="1"/>
</dbReference>
<accession>A0A6A6TV70</accession>
<dbReference type="InterPro" id="IPR051089">
    <property type="entry name" value="prtT"/>
</dbReference>
<reference evidence="12" key="1">
    <citation type="journal article" date="2020" name="Stud. Mycol.">
        <title>101 Dothideomycetes genomes: a test case for predicting lifestyles and emergence of pathogens.</title>
        <authorList>
            <person name="Haridas S."/>
            <person name="Albert R."/>
            <person name="Binder M."/>
            <person name="Bloem J."/>
            <person name="Labutti K."/>
            <person name="Salamov A."/>
            <person name="Andreopoulos B."/>
            <person name="Baker S."/>
            <person name="Barry K."/>
            <person name="Bills G."/>
            <person name="Bluhm B."/>
            <person name="Cannon C."/>
            <person name="Castanera R."/>
            <person name="Culley D."/>
            <person name="Daum C."/>
            <person name="Ezra D."/>
            <person name="Gonzalez J."/>
            <person name="Henrissat B."/>
            <person name="Kuo A."/>
            <person name="Liang C."/>
            <person name="Lipzen A."/>
            <person name="Lutzoni F."/>
            <person name="Magnuson J."/>
            <person name="Mondo S."/>
            <person name="Nolan M."/>
            <person name="Ohm R."/>
            <person name="Pangilinan J."/>
            <person name="Park H.-J."/>
            <person name="Ramirez L."/>
            <person name="Alfaro M."/>
            <person name="Sun H."/>
            <person name="Tritt A."/>
            <person name="Yoshinaga Y."/>
            <person name="Zwiers L.-H."/>
            <person name="Turgeon B."/>
            <person name="Goodwin S."/>
            <person name="Spatafora J."/>
            <person name="Crous P."/>
            <person name="Grigoriev I."/>
        </authorList>
    </citation>
    <scope>NUCLEOTIDE SEQUENCE</scope>
    <source>
        <strain evidence="12">CBS 122681</strain>
    </source>
</reference>
<evidence type="ECO:0000256" key="8">
    <source>
        <dbReference type="ARBA" id="ARBA00038134"/>
    </source>
</evidence>
<feature type="domain" description="Zn(2)-C6 fungal-type" evidence="11">
    <location>
        <begin position="11"/>
        <end position="43"/>
    </location>
</feature>
<evidence type="ECO:0000256" key="7">
    <source>
        <dbReference type="ARBA" id="ARBA00023242"/>
    </source>
</evidence>
<protein>
    <recommendedName>
        <fullName evidence="9">Transcriptional activator of proteases prtT</fullName>
    </recommendedName>
    <alternativeName>
        <fullName evidence="10">Zn(2)-C6 zinc finger-containing protein prtT</fullName>
    </alternativeName>
</protein>
<dbReference type="Proteomes" id="UP000799324">
    <property type="component" value="Unassembled WGS sequence"/>
</dbReference>
<keyword evidence="4" id="KW-0805">Transcription regulation</keyword>
<keyword evidence="13" id="KW-1185">Reference proteome</keyword>
<evidence type="ECO:0000256" key="1">
    <source>
        <dbReference type="ARBA" id="ARBA00004123"/>
    </source>
</evidence>
<keyword evidence="6" id="KW-0804">Transcription</keyword>
<dbReference type="GO" id="GO:0000976">
    <property type="term" value="F:transcription cis-regulatory region binding"/>
    <property type="evidence" value="ECO:0007669"/>
    <property type="project" value="TreeGrafter"/>
</dbReference>
<dbReference type="GO" id="GO:0000981">
    <property type="term" value="F:DNA-binding transcription factor activity, RNA polymerase II-specific"/>
    <property type="evidence" value="ECO:0007669"/>
    <property type="project" value="InterPro"/>
</dbReference>
<comment type="similarity">
    <text evidence="8">Belongs to the prtT family.</text>
</comment>
<sequence length="601" mass="67436">MPPDRGRASKACTACRKQKTRCYDSVNGTACLRCERLGQACSLYSSPSSQRSCLEVAWIGRDGDQSQPNHDARILDLETIVRSLSKRLDDLESGRVGLEPAGLDRSSGDDQPEVIYNRREPRDSEEAAAPLVVLRDAAAQSGFQPVAEGAAIPSLRVPSDDIISKGLIAEHDVHSLLEMFQKHYGRWIHFDLPSTSSLSEQVRRSPLLLCACCLVALRHTTHKLSSLLIPRLLKAAKEELSAALLSVPQPLEFFQATLVLSMWSTTIAQVPMAFDSWLISGFALQHSTASGMFDFTLSSYQPTLDTSELKHLCIWNHLCLVHLHYCVGTRRKAVLSRKDIERCHLILGTDRFRTIDGATNFESRMVSEVYLYWIIYETCSSSIELPKAQTSLHTWKQEWKWLFGAENALHVDRAHINIFLEQPRSQFVQMGFYFAQLLIYDLSVKSRSAAVRESLLAEMVRLSTSIINLAMETSDERISYLSDHIYHMISFAAVTLCRLLHNYEEQLSLSQDLHRLDGLILALVSWLHAIGLPCHVAHTMGDVVAAFHKKLRPDSGPSPSTSYADVDPTIQEDFAQLFPELFGNPFDTYNGAMLPDFQPIS</sequence>
<evidence type="ECO:0000256" key="3">
    <source>
        <dbReference type="ARBA" id="ARBA00022833"/>
    </source>
</evidence>
<dbReference type="InterPro" id="IPR001138">
    <property type="entry name" value="Zn2Cys6_DnaBD"/>
</dbReference>
<dbReference type="CDD" id="cd12148">
    <property type="entry name" value="fungal_TF_MHR"/>
    <property type="match status" value="1"/>
</dbReference>
<evidence type="ECO:0000256" key="9">
    <source>
        <dbReference type="ARBA" id="ARBA00041135"/>
    </source>
</evidence>
<dbReference type="EMBL" id="MU004288">
    <property type="protein sequence ID" value="KAF2662778.1"/>
    <property type="molecule type" value="Genomic_DNA"/>
</dbReference>
<dbReference type="PANTHER" id="PTHR31845:SF34">
    <property type="entry name" value="TRANSCRIPTIONAL ACTIVATOR OF PROTEASES PRTT"/>
    <property type="match status" value="1"/>
</dbReference>
<dbReference type="GO" id="GO:0008270">
    <property type="term" value="F:zinc ion binding"/>
    <property type="evidence" value="ECO:0007669"/>
    <property type="project" value="InterPro"/>
</dbReference>
<evidence type="ECO:0000313" key="13">
    <source>
        <dbReference type="Proteomes" id="UP000799324"/>
    </source>
</evidence>
<dbReference type="GO" id="GO:0005634">
    <property type="term" value="C:nucleus"/>
    <property type="evidence" value="ECO:0007669"/>
    <property type="project" value="UniProtKB-SubCell"/>
</dbReference>
<evidence type="ECO:0000313" key="12">
    <source>
        <dbReference type="EMBL" id="KAF2662778.1"/>
    </source>
</evidence>
<dbReference type="OrthoDB" id="2595934at2759"/>
<dbReference type="Gene3D" id="4.10.240.10">
    <property type="entry name" value="Zn(2)-C6 fungal-type DNA-binding domain"/>
    <property type="match status" value="1"/>
</dbReference>
<dbReference type="InterPro" id="IPR036864">
    <property type="entry name" value="Zn2-C6_fun-type_DNA-bd_sf"/>
</dbReference>
<dbReference type="SMART" id="SM00066">
    <property type="entry name" value="GAL4"/>
    <property type="match status" value="1"/>
</dbReference>
<dbReference type="Pfam" id="PF00172">
    <property type="entry name" value="Zn_clus"/>
    <property type="match status" value="1"/>
</dbReference>
<evidence type="ECO:0000256" key="2">
    <source>
        <dbReference type="ARBA" id="ARBA00022723"/>
    </source>
</evidence>
<keyword evidence="5" id="KW-0238">DNA-binding</keyword>
<proteinExistence type="inferred from homology"/>
<evidence type="ECO:0000256" key="5">
    <source>
        <dbReference type="ARBA" id="ARBA00023125"/>
    </source>
</evidence>
<dbReference type="PROSITE" id="PS50048">
    <property type="entry name" value="ZN2_CY6_FUNGAL_2"/>
    <property type="match status" value="1"/>
</dbReference>
<evidence type="ECO:0000259" key="11">
    <source>
        <dbReference type="PROSITE" id="PS50048"/>
    </source>
</evidence>
<dbReference type="SUPFAM" id="SSF57701">
    <property type="entry name" value="Zn2/Cys6 DNA-binding domain"/>
    <property type="match status" value="1"/>
</dbReference>
<dbReference type="PROSITE" id="PS00463">
    <property type="entry name" value="ZN2_CY6_FUNGAL_1"/>
    <property type="match status" value="1"/>
</dbReference>
<keyword evidence="7" id="KW-0539">Nucleus</keyword>
<keyword evidence="2" id="KW-0479">Metal-binding</keyword>
<evidence type="ECO:0000256" key="10">
    <source>
        <dbReference type="ARBA" id="ARBA00042461"/>
    </source>
</evidence>
<gene>
    <name evidence="12" type="ORF">K491DRAFT_2393</name>
</gene>
<comment type="subcellular location">
    <subcellularLocation>
        <location evidence="1">Nucleus</location>
    </subcellularLocation>
</comment>
<dbReference type="AlphaFoldDB" id="A0A6A6TV70"/>
<keyword evidence="3" id="KW-0862">Zinc</keyword>
<name>A0A6A6TV70_9PLEO</name>
<organism evidence="12 13">
    <name type="scientific">Lophiostoma macrostomum CBS 122681</name>
    <dbReference type="NCBI Taxonomy" id="1314788"/>
    <lineage>
        <taxon>Eukaryota</taxon>
        <taxon>Fungi</taxon>
        <taxon>Dikarya</taxon>
        <taxon>Ascomycota</taxon>
        <taxon>Pezizomycotina</taxon>
        <taxon>Dothideomycetes</taxon>
        <taxon>Pleosporomycetidae</taxon>
        <taxon>Pleosporales</taxon>
        <taxon>Lophiostomataceae</taxon>
        <taxon>Lophiostoma</taxon>
    </lineage>
</organism>
<dbReference type="CDD" id="cd00067">
    <property type="entry name" value="GAL4"/>
    <property type="match status" value="1"/>
</dbReference>